<feature type="compositionally biased region" description="Polar residues" evidence="2">
    <location>
        <begin position="886"/>
        <end position="895"/>
    </location>
</feature>
<reference evidence="5" key="1">
    <citation type="submission" date="2015-02" db="EMBL/GenBank/DDBJ databases">
        <title>Genome sequencing for Strongylocentrotus purpuratus.</title>
        <authorList>
            <person name="Murali S."/>
            <person name="Liu Y."/>
            <person name="Vee V."/>
            <person name="English A."/>
            <person name="Wang M."/>
            <person name="Skinner E."/>
            <person name="Han Y."/>
            <person name="Muzny D.M."/>
            <person name="Worley K.C."/>
            <person name="Gibbs R.A."/>
        </authorList>
    </citation>
    <scope>NUCLEOTIDE SEQUENCE</scope>
</reference>
<dbReference type="InParanoid" id="A0A7M7NEV6"/>
<dbReference type="Proteomes" id="UP000007110">
    <property type="component" value="Unassembled WGS sequence"/>
</dbReference>
<accession>A0A7M7NEV6</accession>
<dbReference type="Pfam" id="PF18567">
    <property type="entry name" value="TIR_3"/>
    <property type="match status" value="1"/>
</dbReference>
<dbReference type="OrthoDB" id="8192811at2759"/>
<feature type="compositionally biased region" description="Basic residues" evidence="2">
    <location>
        <begin position="1116"/>
        <end position="1130"/>
    </location>
</feature>
<feature type="compositionally biased region" description="Polar residues" evidence="2">
    <location>
        <begin position="793"/>
        <end position="803"/>
    </location>
</feature>
<feature type="region of interest" description="Disordered" evidence="2">
    <location>
        <begin position="602"/>
        <end position="721"/>
    </location>
</feature>
<dbReference type="PANTHER" id="PTHR16267:SF11">
    <property type="entry name" value="STUMPS, ISOFORM E"/>
    <property type="match status" value="1"/>
</dbReference>
<dbReference type="GeneID" id="100891634"/>
<feature type="compositionally biased region" description="Basic and acidic residues" evidence="2">
    <location>
        <begin position="694"/>
        <end position="704"/>
    </location>
</feature>
<evidence type="ECO:0000256" key="2">
    <source>
        <dbReference type="SAM" id="MobiDB-lite"/>
    </source>
</evidence>
<dbReference type="RefSeq" id="XP_030835332.1">
    <property type="nucleotide sequence ID" value="XM_030979472.1"/>
</dbReference>
<sequence>MAVPGADTVYDLTILYMSDVTNWCEYLFDIFNPFEVYQQSEEITTFPTHESTIHHIKSSRVQVLIISPKFIETATAQIREITGKNSVVGLLCGVEKEELVKLQDRIPDYVSWHLVDAKDGPRCITGTTLDIVDEMIKLADQQAPPDMNVTDEVYLTMTGNTCREQEPQSNYMQMGRGLHHGTGPADKQDDLYQLMSEGKAVQEEESHYLEMNVQEEDLYLDLELPPAPPADDELYLDMGSPPAQQQKDEEIYLEMDDSQLHNDDTYDCPVSDFGSQDTYDFTDIGRQDTYECTEIGTLPTRGSQVTVVPDKVRAGVSEKVVVIFTSSNMVQNFDGSYKIHIAFDQKKAEVVARVLNPHTLRFDSPADLPGGMYKCTLTHNGSRKATFKLGILSPSAILSDILSKSVNPLNYLCEVLDVSPANSNQLDNELHEQCKKYMPQGGFRDLLPVKQPSSGMQSTLFPTALHFAAKFGLPCVCAMLCEWPGADQALRMKNIDGKTPDQMTMDEGVKSFLLGNKERSVAQQQGHGDIGYVTMTQKEQQQRKAMIGGPLGPPDQDNPQNRPAYDFPFPVAIPVSKEADIHRLISGDPDDIYNYYDSWERSDTGTMERDGDDDDDDDTQDLPPPPPIPRPIARPIPRDTYSGPTSDYETLDSEAPSVPHHDMPPSLPVSAPDERPEPPAASRKPVPPIQPQSDNKDGQRDPDAKLQSLIDIQNRVKDNEISMDEAVNLFREWEESHNHTQSMSARRGTERESQSSLQKLFKRKQGRPSTDDESDAGQRGRQREPPPPPVFVSSENKMASQQGGRRLRARSEPVATGFTSLTSKHHKEAALRSVSANSYGIAPSTARGGRGADISERPERSPTSLGSSRLNAMNGSSENSNGPSSDTNRNENGSKASPMEPPPPRSPRPHKARDPAKRVSYTGRNQGNFSQDYIDRPIPPIPPRNTSAAPSNYSRLPGARPVFAPDQKGRTPLPGMVTGVGGGVGAGVGGGGGGGARGVDLVESDAIPEHSEHTAPPTHEGIPERMAPLPPRRSISRSQSPLRHSLRPILLGHKFVTSMRAGRSSTFSSSTDSSNDPARSTLVEPLRRQSEPSVPSGNDGGGEPTSPSSERDASGKPKRPVPRPRAPRPR</sequence>
<evidence type="ECO:0000313" key="4">
    <source>
        <dbReference type="EnsemblMetazoa" id="XP_030835332"/>
    </source>
</evidence>
<feature type="compositionally biased region" description="Polar residues" evidence="2">
    <location>
        <begin position="861"/>
        <end position="873"/>
    </location>
</feature>
<reference evidence="4" key="2">
    <citation type="submission" date="2021-01" db="UniProtKB">
        <authorList>
            <consortium name="EnsemblMetazoa"/>
        </authorList>
    </citation>
    <scope>IDENTIFICATION</scope>
</reference>
<dbReference type="InterPro" id="IPR035897">
    <property type="entry name" value="Toll_tir_struct_dom_sf"/>
</dbReference>
<feature type="region of interest" description="Disordered" evidence="2">
    <location>
        <begin position="1060"/>
        <end position="1130"/>
    </location>
</feature>
<evidence type="ECO:0000313" key="5">
    <source>
        <dbReference type="Proteomes" id="UP000007110"/>
    </source>
</evidence>
<protein>
    <recommendedName>
        <fullName evidence="3">DBB domain-containing protein</fullName>
    </recommendedName>
</protein>
<keyword evidence="5" id="KW-1185">Reference proteome</keyword>
<dbReference type="Gene3D" id="3.40.50.10140">
    <property type="entry name" value="Toll/interleukin-1 receptor homology (TIR) domain"/>
    <property type="match status" value="1"/>
</dbReference>
<evidence type="ECO:0000256" key="1">
    <source>
        <dbReference type="ARBA" id="ARBA00022553"/>
    </source>
</evidence>
<feature type="compositionally biased region" description="Polar residues" evidence="2">
    <location>
        <begin position="922"/>
        <end position="931"/>
    </location>
</feature>
<keyword evidence="1" id="KW-0597">Phosphoprotein</keyword>
<dbReference type="InterPro" id="IPR041340">
    <property type="entry name" value="PIK3AP1_TIR"/>
</dbReference>
<feature type="compositionally biased region" description="Low complexity" evidence="2">
    <location>
        <begin position="1064"/>
        <end position="1074"/>
    </location>
</feature>
<feature type="compositionally biased region" description="Low complexity" evidence="2">
    <location>
        <begin position="874"/>
        <end position="885"/>
    </location>
</feature>
<dbReference type="AlphaFoldDB" id="A0A7M7NEV6"/>
<proteinExistence type="predicted"/>
<dbReference type="GO" id="GO:0005102">
    <property type="term" value="F:signaling receptor binding"/>
    <property type="evidence" value="ECO:0000318"/>
    <property type="project" value="GO_Central"/>
</dbReference>
<dbReference type="PANTHER" id="PTHR16267">
    <property type="entry name" value="BANK1/PIK3AP1 FAMILY MEMBER"/>
    <property type="match status" value="1"/>
</dbReference>
<dbReference type="PROSITE" id="PS51376">
    <property type="entry name" value="DBB"/>
    <property type="match status" value="1"/>
</dbReference>
<dbReference type="Pfam" id="PF14545">
    <property type="entry name" value="DBB"/>
    <property type="match status" value="1"/>
</dbReference>
<dbReference type="KEGG" id="spu:100891634"/>
<name>A0A7M7NEV6_STRPU</name>
<organism evidence="4 5">
    <name type="scientific">Strongylocentrotus purpuratus</name>
    <name type="common">Purple sea urchin</name>
    <dbReference type="NCBI Taxonomy" id="7668"/>
    <lineage>
        <taxon>Eukaryota</taxon>
        <taxon>Metazoa</taxon>
        <taxon>Echinodermata</taxon>
        <taxon>Eleutherozoa</taxon>
        <taxon>Echinozoa</taxon>
        <taxon>Echinoidea</taxon>
        <taxon>Euechinoidea</taxon>
        <taxon>Echinacea</taxon>
        <taxon>Camarodonta</taxon>
        <taxon>Echinidea</taxon>
        <taxon>Strongylocentrotidae</taxon>
        <taxon>Strongylocentrotus</taxon>
    </lineage>
</organism>
<feature type="compositionally biased region" description="Low complexity" evidence="2">
    <location>
        <begin position="1032"/>
        <end position="1043"/>
    </location>
</feature>
<feature type="region of interest" description="Disordered" evidence="2">
    <location>
        <begin position="1007"/>
        <end position="1046"/>
    </location>
</feature>
<feature type="compositionally biased region" description="Acidic residues" evidence="2">
    <location>
        <begin position="610"/>
        <end position="620"/>
    </location>
</feature>
<dbReference type="InterPro" id="IPR017893">
    <property type="entry name" value="DBB_domain"/>
</dbReference>
<feature type="domain" description="DBB" evidence="3">
    <location>
        <begin position="307"/>
        <end position="446"/>
    </location>
</feature>
<dbReference type="InterPro" id="IPR052446">
    <property type="entry name" value="B-cell_PI3K-Signaling_Adptrs"/>
</dbReference>
<feature type="compositionally biased region" description="Polar residues" evidence="2">
    <location>
        <begin position="945"/>
        <end position="954"/>
    </location>
</feature>
<feature type="region of interest" description="Disordered" evidence="2">
    <location>
        <begin position="538"/>
        <end position="568"/>
    </location>
</feature>
<dbReference type="SMART" id="SM01282">
    <property type="entry name" value="DBB"/>
    <property type="match status" value="1"/>
</dbReference>
<dbReference type="EnsemblMetazoa" id="XM_030979472">
    <property type="protein sequence ID" value="XP_030835332"/>
    <property type="gene ID" value="LOC100891634"/>
</dbReference>
<feature type="region of interest" description="Disordered" evidence="2">
    <location>
        <begin position="735"/>
        <end position="978"/>
    </location>
</feature>
<feature type="compositionally biased region" description="Pro residues" evidence="2">
    <location>
        <begin position="622"/>
        <end position="634"/>
    </location>
</feature>
<evidence type="ECO:0000259" key="3">
    <source>
        <dbReference type="PROSITE" id="PS51376"/>
    </source>
</evidence>